<dbReference type="InterPro" id="IPR006710">
    <property type="entry name" value="Glyco_hydro_43"/>
</dbReference>
<dbReference type="GO" id="GO:0005975">
    <property type="term" value="P:carbohydrate metabolic process"/>
    <property type="evidence" value="ECO:0007669"/>
    <property type="project" value="InterPro"/>
</dbReference>
<proteinExistence type="inferred from homology"/>
<keyword evidence="3 6" id="KW-0378">Hydrolase</keyword>
<dbReference type="AlphaFoldDB" id="A0A1J5SW05"/>
<dbReference type="InterPro" id="IPR023296">
    <property type="entry name" value="Glyco_hydro_beta-prop_sf"/>
</dbReference>
<dbReference type="PANTHER" id="PTHR43301">
    <property type="entry name" value="ARABINAN ENDO-1,5-ALPHA-L-ARABINOSIDASE"/>
    <property type="match status" value="1"/>
</dbReference>
<evidence type="ECO:0000256" key="4">
    <source>
        <dbReference type="ARBA" id="ARBA00023295"/>
    </source>
</evidence>
<evidence type="ECO:0000256" key="1">
    <source>
        <dbReference type="ARBA" id="ARBA00004834"/>
    </source>
</evidence>
<dbReference type="SUPFAM" id="SSF50370">
    <property type="entry name" value="Ricin B-like lectins"/>
    <property type="match status" value="1"/>
</dbReference>
<dbReference type="InterPro" id="IPR000772">
    <property type="entry name" value="Ricin_B_lectin"/>
</dbReference>
<dbReference type="Pfam" id="PF04616">
    <property type="entry name" value="Glyco_hydro_43"/>
    <property type="match status" value="1"/>
</dbReference>
<reference evidence="6" key="1">
    <citation type="submission" date="2016-10" db="EMBL/GenBank/DDBJ databases">
        <title>Sequence of Gallionella enrichment culture.</title>
        <authorList>
            <person name="Poehlein A."/>
            <person name="Muehling M."/>
            <person name="Daniel R."/>
        </authorList>
    </citation>
    <scope>NUCLEOTIDE SEQUENCE</scope>
</reference>
<evidence type="ECO:0000256" key="2">
    <source>
        <dbReference type="ARBA" id="ARBA00009865"/>
    </source>
</evidence>
<dbReference type="PANTHER" id="PTHR43301:SF3">
    <property type="entry name" value="ARABINAN ENDO-1,5-ALPHA-L-ARABINOSIDASE A-RELATED"/>
    <property type="match status" value="1"/>
</dbReference>
<dbReference type="InterPro" id="IPR035992">
    <property type="entry name" value="Ricin_B-like_lectins"/>
</dbReference>
<dbReference type="EC" id="3.2.1.99" evidence="6"/>
<accession>A0A1J5SW05</accession>
<organism evidence="6">
    <name type="scientific">mine drainage metagenome</name>
    <dbReference type="NCBI Taxonomy" id="410659"/>
    <lineage>
        <taxon>unclassified sequences</taxon>
        <taxon>metagenomes</taxon>
        <taxon>ecological metagenomes</taxon>
    </lineage>
</organism>
<keyword evidence="4 6" id="KW-0326">Glycosidase</keyword>
<name>A0A1J5SW05_9ZZZZ</name>
<dbReference type="SUPFAM" id="SSF75005">
    <property type="entry name" value="Arabinanase/levansucrase/invertase"/>
    <property type="match status" value="1"/>
</dbReference>
<dbReference type="PROSITE" id="PS50231">
    <property type="entry name" value="RICIN_B_LECTIN"/>
    <property type="match status" value="1"/>
</dbReference>
<feature type="domain" description="Ricin B lectin" evidence="5">
    <location>
        <begin position="357"/>
        <end position="441"/>
    </location>
</feature>
<evidence type="ECO:0000259" key="5">
    <source>
        <dbReference type="Pfam" id="PF14200"/>
    </source>
</evidence>
<comment type="pathway">
    <text evidence="1">Glycan metabolism; L-arabinan degradation.</text>
</comment>
<dbReference type="GO" id="GO:0046558">
    <property type="term" value="F:arabinan endo-1,5-alpha-L-arabinosidase activity"/>
    <property type="evidence" value="ECO:0007669"/>
    <property type="project" value="UniProtKB-EC"/>
</dbReference>
<comment type="caution">
    <text evidence="6">The sequence shown here is derived from an EMBL/GenBank/DDBJ whole genome shotgun (WGS) entry which is preliminary data.</text>
</comment>
<gene>
    <name evidence="6" type="primary">abnA_1</name>
    <name evidence="6" type="ORF">GALL_97440</name>
</gene>
<evidence type="ECO:0000256" key="3">
    <source>
        <dbReference type="ARBA" id="ARBA00022801"/>
    </source>
</evidence>
<protein>
    <submittedName>
        <fullName evidence="6">Extracellular endo-alpha-(1-&gt;5)-L-arabinanase 1</fullName>
        <ecNumber evidence="6">3.2.1.99</ecNumber>
    </submittedName>
</protein>
<dbReference type="Pfam" id="PF14200">
    <property type="entry name" value="RicinB_lectin_2"/>
    <property type="match status" value="1"/>
</dbReference>
<dbReference type="Gene3D" id="2.80.10.50">
    <property type="match status" value="1"/>
</dbReference>
<dbReference type="EMBL" id="MLJW01000033">
    <property type="protein sequence ID" value="OIR08240.1"/>
    <property type="molecule type" value="Genomic_DNA"/>
</dbReference>
<evidence type="ECO:0000313" key="6">
    <source>
        <dbReference type="EMBL" id="OIR08240.1"/>
    </source>
</evidence>
<sequence>MNTPKKYPLAALLGAALSAFFLLVSPASAATWSLSGDLNCHDPAIIKEGSTWWIGRTWGAGIGIDWSSNGTTWNTGIPIFQSGLSWWTAYNGNSTWTWAPSFADYNGKTLCYYAVSTFGSKTSAIGLATATSIATGDWADQGAIITSSSSTSYNAIDPCFTLDASGNPWLSFGSWSDGLHVVALSPTTFKPTGASYNIAYNSQGIENSQIVYRSGYYYLFASVGTCCNGASSTYHIVVGRSTSITGPYYDQSGVDMMNGGGTTVFAGGGRYIAPGGESILDTGNDTWICAYHQLDSANNYATVLFINDLYWVDGWPSFSTTPTYYKFGNRTTGLDIDGLGQTANGSTCGQWSSSTSTNQQWEMVPSGTYVRLKNRATGLFLDGMGLTTNGSNAGQWSSSTSTNQQWLEVFTGGYVRFQNRATGLFLDGMGRTTNGSALGQWQSNVNYNQQWSQQPQ</sequence>
<dbReference type="CDD" id="cd00161">
    <property type="entry name" value="beta-trefoil_Ricin-like"/>
    <property type="match status" value="1"/>
</dbReference>
<dbReference type="Gene3D" id="2.115.10.20">
    <property type="entry name" value="Glycosyl hydrolase domain, family 43"/>
    <property type="match status" value="1"/>
</dbReference>
<dbReference type="InterPro" id="IPR050727">
    <property type="entry name" value="GH43_arabinanases"/>
</dbReference>
<comment type="similarity">
    <text evidence="2">Belongs to the glycosyl hydrolase 43 family.</text>
</comment>